<feature type="compositionally biased region" description="Acidic residues" evidence="1">
    <location>
        <begin position="85"/>
        <end position="94"/>
    </location>
</feature>
<feature type="region of interest" description="Disordered" evidence="1">
    <location>
        <begin position="75"/>
        <end position="98"/>
    </location>
</feature>
<keyword evidence="4" id="KW-1185">Reference proteome</keyword>
<dbReference type="Proteomes" id="UP001140502">
    <property type="component" value="Unassembled WGS sequence"/>
</dbReference>
<feature type="transmembrane region" description="Helical" evidence="2">
    <location>
        <begin position="45"/>
        <end position="67"/>
    </location>
</feature>
<comment type="caution">
    <text evidence="3">The sequence shown here is derived from an EMBL/GenBank/DDBJ whole genome shotgun (WGS) entry which is preliminary data.</text>
</comment>
<keyword evidence="2" id="KW-0472">Membrane</keyword>
<keyword evidence="2" id="KW-0812">Transmembrane</keyword>
<feature type="compositionally biased region" description="Basic and acidic residues" evidence="1">
    <location>
        <begin position="75"/>
        <end position="84"/>
    </location>
</feature>
<evidence type="ECO:0000313" key="4">
    <source>
        <dbReference type="Proteomes" id="UP001140502"/>
    </source>
</evidence>
<evidence type="ECO:0000256" key="2">
    <source>
        <dbReference type="SAM" id="Phobius"/>
    </source>
</evidence>
<organism evidence="3 4">
    <name type="scientific">Fusarium piperis</name>
    <dbReference type="NCBI Taxonomy" id="1435070"/>
    <lineage>
        <taxon>Eukaryota</taxon>
        <taxon>Fungi</taxon>
        <taxon>Dikarya</taxon>
        <taxon>Ascomycota</taxon>
        <taxon>Pezizomycotina</taxon>
        <taxon>Sordariomycetes</taxon>
        <taxon>Hypocreomycetidae</taxon>
        <taxon>Hypocreales</taxon>
        <taxon>Nectriaceae</taxon>
        <taxon>Fusarium</taxon>
        <taxon>Fusarium solani species complex</taxon>
    </lineage>
</organism>
<dbReference type="AlphaFoldDB" id="A0A9W9BUA1"/>
<proteinExistence type="predicted"/>
<evidence type="ECO:0000256" key="1">
    <source>
        <dbReference type="SAM" id="MobiDB-lite"/>
    </source>
</evidence>
<dbReference type="EMBL" id="JAPEUR010000001">
    <property type="protein sequence ID" value="KAJ4329419.1"/>
    <property type="molecule type" value="Genomic_DNA"/>
</dbReference>
<dbReference type="OrthoDB" id="6730379at2759"/>
<protein>
    <submittedName>
        <fullName evidence="3">Uncharacterized protein</fullName>
    </submittedName>
</protein>
<name>A0A9W9BUA1_9HYPO</name>
<sequence>MSFVAGVPMKMSLISSNVGGFTRKATFNAVSPDVPCQRGPRYQTAFIGMIGYLATMFVEAIVLLIYLERENRRRDKVQAKRGETASEEQDEIDNFPDKTDRENITFRYVY</sequence>
<gene>
    <name evidence="3" type="ORF">N0V84_000053</name>
</gene>
<accession>A0A9W9BUA1</accession>
<keyword evidence="2" id="KW-1133">Transmembrane helix</keyword>
<evidence type="ECO:0000313" key="3">
    <source>
        <dbReference type="EMBL" id="KAJ4329419.1"/>
    </source>
</evidence>
<reference evidence="3" key="1">
    <citation type="submission" date="2022-10" db="EMBL/GenBank/DDBJ databases">
        <title>Tapping the CABI collections for fungal endophytes: first genome assemblies for Collariella, Neodidymelliopsis, Ascochyta clinopodiicola, Didymella pomorum, Didymosphaeria variabile, Neocosmospora piperis and Neocucurbitaria cava.</title>
        <authorList>
            <person name="Hill R."/>
        </authorList>
    </citation>
    <scope>NUCLEOTIDE SEQUENCE</scope>
    <source>
        <strain evidence="3">IMI 366586</strain>
    </source>
</reference>